<name>K4AJ16_SETIT</name>
<dbReference type="InParanoid" id="K4AJ16"/>
<dbReference type="eggNOG" id="ENOG502R5RZ">
    <property type="taxonomic scope" value="Eukaryota"/>
</dbReference>
<dbReference type="Proteomes" id="UP000004995">
    <property type="component" value="Unassembled WGS sequence"/>
</dbReference>
<proteinExistence type="predicted"/>
<dbReference type="AlphaFoldDB" id="K4AJ16"/>
<accession>K4AJ16</accession>
<feature type="region of interest" description="Disordered" evidence="1">
    <location>
        <begin position="233"/>
        <end position="268"/>
    </location>
</feature>
<evidence type="ECO:0000313" key="3">
    <source>
        <dbReference type="Proteomes" id="UP000004995"/>
    </source>
</evidence>
<organism evidence="2 3">
    <name type="scientific">Setaria italica</name>
    <name type="common">Foxtail millet</name>
    <name type="synonym">Panicum italicum</name>
    <dbReference type="NCBI Taxonomy" id="4555"/>
    <lineage>
        <taxon>Eukaryota</taxon>
        <taxon>Viridiplantae</taxon>
        <taxon>Streptophyta</taxon>
        <taxon>Embryophyta</taxon>
        <taxon>Tracheophyta</taxon>
        <taxon>Spermatophyta</taxon>
        <taxon>Magnoliopsida</taxon>
        <taxon>Liliopsida</taxon>
        <taxon>Poales</taxon>
        <taxon>Poaceae</taxon>
        <taxon>PACMAD clade</taxon>
        <taxon>Panicoideae</taxon>
        <taxon>Panicodae</taxon>
        <taxon>Paniceae</taxon>
        <taxon>Cenchrinae</taxon>
        <taxon>Setaria</taxon>
    </lineage>
</organism>
<evidence type="ECO:0000256" key="1">
    <source>
        <dbReference type="SAM" id="MobiDB-lite"/>
    </source>
</evidence>
<reference evidence="2" key="2">
    <citation type="submission" date="2018-08" db="UniProtKB">
        <authorList>
            <consortium name="EnsemblPlants"/>
        </authorList>
    </citation>
    <scope>IDENTIFICATION</scope>
    <source>
        <strain evidence="2">Yugu1</strain>
    </source>
</reference>
<feature type="region of interest" description="Disordered" evidence="1">
    <location>
        <begin position="288"/>
        <end position="320"/>
    </location>
</feature>
<dbReference type="HOGENOM" id="CLU_786146_0_0_1"/>
<dbReference type="OMA" id="NEMHHEP"/>
<dbReference type="PANTHER" id="PTHR33087">
    <property type="entry name" value="OS07G0539200 PROTEIN"/>
    <property type="match status" value="1"/>
</dbReference>
<reference evidence="3" key="1">
    <citation type="journal article" date="2012" name="Nat. Biotechnol.">
        <title>Reference genome sequence of the model plant Setaria.</title>
        <authorList>
            <person name="Bennetzen J.L."/>
            <person name="Schmutz J."/>
            <person name="Wang H."/>
            <person name="Percifield R."/>
            <person name="Hawkins J."/>
            <person name="Pontaroli A.C."/>
            <person name="Estep M."/>
            <person name="Feng L."/>
            <person name="Vaughn J.N."/>
            <person name="Grimwood J."/>
            <person name="Jenkins J."/>
            <person name="Barry K."/>
            <person name="Lindquist E."/>
            <person name="Hellsten U."/>
            <person name="Deshpande S."/>
            <person name="Wang X."/>
            <person name="Wu X."/>
            <person name="Mitros T."/>
            <person name="Triplett J."/>
            <person name="Yang X."/>
            <person name="Ye C.Y."/>
            <person name="Mauro-Herrera M."/>
            <person name="Wang L."/>
            <person name="Li P."/>
            <person name="Sharma M."/>
            <person name="Sharma R."/>
            <person name="Ronald P.C."/>
            <person name="Panaud O."/>
            <person name="Kellogg E.A."/>
            <person name="Brutnell T.P."/>
            <person name="Doust A.N."/>
            <person name="Tuskan G.A."/>
            <person name="Rokhsar D."/>
            <person name="Devos K.M."/>
        </authorList>
    </citation>
    <scope>NUCLEOTIDE SEQUENCE [LARGE SCALE GENOMIC DNA]</scope>
    <source>
        <strain evidence="3">cv. Yugu1</strain>
    </source>
</reference>
<keyword evidence="3" id="KW-1185">Reference proteome</keyword>
<dbReference type="FunCoup" id="K4AJ16">
    <property type="interactions" value="1291"/>
</dbReference>
<dbReference type="EMBL" id="AGNK02005460">
    <property type="status" value="NOT_ANNOTATED_CDS"/>
    <property type="molecule type" value="Genomic_DNA"/>
</dbReference>
<protein>
    <submittedName>
        <fullName evidence="2">Uncharacterized protein</fullName>
    </submittedName>
</protein>
<sequence length="320" mass="36981">MATYSGDPRARLELAYCAILATGPIKHKRESLIGKTAVCWLTGNSHDTVPHHVVDVLEELHISRHELKVVKHFPEQYLVLFSDYRAYHQRRVFNFEAWTERHGTVETMLEYRVRLRIEGVLEVVAKNIEGHSRRQDHTKTYDLWAWSSNPSKIPKKVLLIITDPDRELAANEMHHEPLHAAKGTFDYKLHLHLDVVEDLSFLHGGVGGNWPPNRKAHREFLWNYGALDSLGERRAASSTTTTPTTNRDDHDDNFNRGTWHHHSQSTWGRATRCRGAVEDCYISARTRHRGSNQGHRNRTSTHGVEEDREERRMTTTKKAI</sequence>
<feature type="compositionally biased region" description="Basic and acidic residues" evidence="1">
    <location>
        <begin position="303"/>
        <end position="313"/>
    </location>
</feature>
<evidence type="ECO:0000313" key="2">
    <source>
        <dbReference type="EnsemblPlants" id="KQK87933"/>
    </source>
</evidence>
<feature type="compositionally biased region" description="Basic residues" evidence="1">
    <location>
        <begin position="288"/>
        <end position="299"/>
    </location>
</feature>
<dbReference type="EnsemblPlants" id="KQK87933">
    <property type="protein sequence ID" value="KQK87933"/>
    <property type="gene ID" value="SETIT_038880mg"/>
</dbReference>
<dbReference type="Gramene" id="KQK87933">
    <property type="protein sequence ID" value="KQK87933"/>
    <property type="gene ID" value="SETIT_038880mg"/>
</dbReference>
<dbReference type="InterPro" id="IPR053253">
    <property type="entry name" value="Sex_diff_modulator"/>
</dbReference>
<dbReference type="PANTHER" id="PTHR33087:SF53">
    <property type="entry name" value="CCHC-TYPE DOMAIN-CONTAINING PROTEIN"/>
    <property type="match status" value="1"/>
</dbReference>